<evidence type="ECO:0000256" key="6">
    <source>
        <dbReference type="ARBA" id="ARBA00023268"/>
    </source>
</evidence>
<gene>
    <name evidence="12" type="ORF">SAMN05216251_12086</name>
</gene>
<dbReference type="NCBIfam" id="TIGR02199">
    <property type="entry name" value="rfaE_dom_II"/>
    <property type="match status" value="1"/>
</dbReference>
<comment type="catalytic activity">
    <reaction evidence="8">
        <text>D-glycero-beta-D-manno-heptose 1-phosphate + ATP + H(+) = ADP-D-glycero-beta-D-manno-heptose + diphosphate</text>
        <dbReference type="Rhea" id="RHEA:27465"/>
        <dbReference type="ChEBI" id="CHEBI:15378"/>
        <dbReference type="ChEBI" id="CHEBI:30616"/>
        <dbReference type="ChEBI" id="CHEBI:33019"/>
        <dbReference type="ChEBI" id="CHEBI:59967"/>
        <dbReference type="ChEBI" id="CHEBI:61593"/>
        <dbReference type="EC" id="2.7.7.70"/>
    </reaction>
</comment>
<evidence type="ECO:0000256" key="9">
    <source>
        <dbReference type="SAM" id="MobiDB-lite"/>
    </source>
</evidence>
<sequence>MTGRTPLLVVGDALLDHDLSGRADRLAPDAPVPVVSGAARSVRPGGAALAAWLAAGDGREVTLVTALGDDASSHEVRRLLAGRVELVELPLNGGLSTKTRILARGRPVVRLDDGDGRAGAATARACAAVAAAHAVLVSDYGRGTADALRPDLHRAATRAPLVWDPHPRGAPLVPGTRLATPSATEAHAFAGEEDGGSGPVRRDAAARGGGSGTETAGSGAIGSDTAGSEGAGSDMAVGLRDDLGSSGRSGALERTSPAWDVAVPGVPAATAWAGSRGDRPDGDGAAGALRAAARDAHVLVARWRVTSVVVTLAEYGALLSHGEAPLLVPTPRRAHGDACGAGDRFAATAACLLADGALTETAVRGAVEAATDYVAAGGAGSVSSAAEGREPAAGDVSALDVGGEPGPAEVVTRVHRAGGTVVAAGGCFDLLHAGHVGMLQAARRAGDFLVVCLNSDASVRRRKGPGRPLVPCADRMRVLRALECVDAVAVFDEDTPERLLAELRPDIWVKGADYARGSLPETALVESWGGQVVLLPYLDGRSTTRIARRAAEDRTPSVPVDNARAPQPPASGARVVDRTAPTGGQERSS</sequence>
<dbReference type="NCBIfam" id="TIGR00125">
    <property type="entry name" value="cyt_tran_rel"/>
    <property type="match status" value="1"/>
</dbReference>
<feature type="compositionally biased region" description="Low complexity" evidence="9">
    <location>
        <begin position="213"/>
        <end position="223"/>
    </location>
</feature>
<keyword evidence="6" id="KW-0511">Multifunctional enzyme</keyword>
<name>A0A1I2JWA2_9ACTN</name>
<keyword evidence="13" id="KW-1185">Reference proteome</keyword>
<evidence type="ECO:0000256" key="4">
    <source>
        <dbReference type="ARBA" id="ARBA00022741"/>
    </source>
</evidence>
<dbReference type="Gene3D" id="3.40.1190.20">
    <property type="match status" value="2"/>
</dbReference>
<dbReference type="SUPFAM" id="SSF53613">
    <property type="entry name" value="Ribokinase-like"/>
    <property type="match status" value="1"/>
</dbReference>
<evidence type="ECO:0000259" key="11">
    <source>
        <dbReference type="Pfam" id="PF01467"/>
    </source>
</evidence>
<dbReference type="SUPFAM" id="SSF52374">
    <property type="entry name" value="Nucleotidylyl transferase"/>
    <property type="match status" value="1"/>
</dbReference>
<feature type="region of interest" description="Disordered" evidence="9">
    <location>
        <begin position="549"/>
        <end position="589"/>
    </location>
</feature>
<proteinExistence type="predicted"/>
<dbReference type="PANTHER" id="PTHR43793">
    <property type="entry name" value="FAD SYNTHASE"/>
    <property type="match status" value="1"/>
</dbReference>
<organism evidence="12 13">
    <name type="scientific">Actinacidiphila alni</name>
    <dbReference type="NCBI Taxonomy" id="380248"/>
    <lineage>
        <taxon>Bacteria</taxon>
        <taxon>Bacillati</taxon>
        <taxon>Actinomycetota</taxon>
        <taxon>Actinomycetes</taxon>
        <taxon>Kitasatosporales</taxon>
        <taxon>Streptomycetaceae</taxon>
        <taxon>Actinacidiphila</taxon>
    </lineage>
</organism>
<evidence type="ECO:0000256" key="7">
    <source>
        <dbReference type="ARBA" id="ARBA00023277"/>
    </source>
</evidence>
<dbReference type="GO" id="GO:0005975">
    <property type="term" value="P:carbohydrate metabolic process"/>
    <property type="evidence" value="ECO:0007669"/>
    <property type="project" value="InterPro"/>
</dbReference>
<accession>A0A1I2JWA2</accession>
<keyword evidence="7" id="KW-0119">Carbohydrate metabolism</keyword>
<reference evidence="12 13" key="1">
    <citation type="submission" date="2016-10" db="EMBL/GenBank/DDBJ databases">
        <authorList>
            <person name="de Groot N.N."/>
        </authorList>
    </citation>
    <scope>NUCLEOTIDE SEQUENCE [LARGE SCALE GENOMIC DNA]</scope>
    <source>
        <strain evidence="12 13">CGMCC 4.3510</strain>
    </source>
</reference>
<dbReference type="GO" id="GO:0016779">
    <property type="term" value="F:nucleotidyltransferase activity"/>
    <property type="evidence" value="ECO:0007669"/>
    <property type="project" value="UniProtKB-KW"/>
</dbReference>
<evidence type="ECO:0000259" key="10">
    <source>
        <dbReference type="Pfam" id="PF00294"/>
    </source>
</evidence>
<dbReference type="RefSeq" id="WP_093716430.1">
    <property type="nucleotide sequence ID" value="NZ_FONG01000020.1"/>
</dbReference>
<dbReference type="InterPro" id="IPR014729">
    <property type="entry name" value="Rossmann-like_a/b/a_fold"/>
</dbReference>
<dbReference type="Gene3D" id="3.40.50.620">
    <property type="entry name" value="HUPs"/>
    <property type="match status" value="1"/>
</dbReference>
<dbReference type="Pfam" id="PF01467">
    <property type="entry name" value="CTP_transf_like"/>
    <property type="match status" value="1"/>
</dbReference>
<dbReference type="InterPro" id="IPR050385">
    <property type="entry name" value="Archaeal_FAD_synthase"/>
</dbReference>
<dbReference type="InterPro" id="IPR004821">
    <property type="entry name" value="Cyt_trans-like"/>
</dbReference>
<evidence type="ECO:0000256" key="2">
    <source>
        <dbReference type="ARBA" id="ARBA00022679"/>
    </source>
</evidence>
<evidence type="ECO:0000256" key="8">
    <source>
        <dbReference type="ARBA" id="ARBA00047428"/>
    </source>
</evidence>
<evidence type="ECO:0000256" key="3">
    <source>
        <dbReference type="ARBA" id="ARBA00022695"/>
    </source>
</evidence>
<keyword evidence="4" id="KW-0547">Nucleotide-binding</keyword>
<protein>
    <recommendedName>
        <fullName evidence="1">D-glycero-beta-D-manno-heptose 1-phosphate adenylyltransferase</fullName>
        <ecNumber evidence="1">2.7.7.70</ecNumber>
    </recommendedName>
</protein>
<dbReference type="EC" id="2.7.7.70" evidence="1"/>
<evidence type="ECO:0000256" key="5">
    <source>
        <dbReference type="ARBA" id="ARBA00022840"/>
    </source>
</evidence>
<keyword evidence="2" id="KW-0808">Transferase</keyword>
<evidence type="ECO:0000313" key="13">
    <source>
        <dbReference type="Proteomes" id="UP000199323"/>
    </source>
</evidence>
<evidence type="ECO:0000313" key="12">
    <source>
        <dbReference type="EMBL" id="SFF59115.1"/>
    </source>
</evidence>
<dbReference type="EMBL" id="FONG01000020">
    <property type="protein sequence ID" value="SFF59115.1"/>
    <property type="molecule type" value="Genomic_DNA"/>
</dbReference>
<dbReference type="Proteomes" id="UP000199323">
    <property type="component" value="Unassembled WGS sequence"/>
</dbReference>
<dbReference type="OrthoDB" id="9802794at2"/>
<dbReference type="InterPro" id="IPR011914">
    <property type="entry name" value="RfaE_dom_II"/>
</dbReference>
<dbReference type="GO" id="GO:0005524">
    <property type="term" value="F:ATP binding"/>
    <property type="evidence" value="ECO:0007669"/>
    <property type="project" value="UniProtKB-KW"/>
</dbReference>
<dbReference type="AlphaFoldDB" id="A0A1I2JWA2"/>
<dbReference type="GO" id="GO:0016773">
    <property type="term" value="F:phosphotransferase activity, alcohol group as acceptor"/>
    <property type="evidence" value="ECO:0007669"/>
    <property type="project" value="InterPro"/>
</dbReference>
<feature type="region of interest" description="Disordered" evidence="9">
    <location>
        <begin position="189"/>
        <end position="258"/>
    </location>
</feature>
<dbReference type="InterPro" id="IPR029056">
    <property type="entry name" value="Ribokinase-like"/>
</dbReference>
<evidence type="ECO:0000256" key="1">
    <source>
        <dbReference type="ARBA" id="ARBA00012519"/>
    </source>
</evidence>
<keyword evidence="3" id="KW-0548">Nucleotidyltransferase</keyword>
<dbReference type="STRING" id="380248.SAMN05216251_12086"/>
<feature type="domain" description="Cytidyltransferase-like" evidence="11">
    <location>
        <begin position="424"/>
        <end position="517"/>
    </location>
</feature>
<dbReference type="InterPro" id="IPR011611">
    <property type="entry name" value="PfkB_dom"/>
</dbReference>
<feature type="domain" description="Carbohydrate kinase PfkB" evidence="10">
    <location>
        <begin position="238"/>
        <end position="381"/>
    </location>
</feature>
<keyword evidence="5" id="KW-0067">ATP-binding</keyword>
<dbReference type="PANTHER" id="PTHR43793:SF2">
    <property type="entry name" value="BIFUNCTIONAL PROTEIN HLDE"/>
    <property type="match status" value="1"/>
</dbReference>
<dbReference type="Pfam" id="PF00294">
    <property type="entry name" value="PfkB"/>
    <property type="match status" value="1"/>
</dbReference>